<dbReference type="WBParaSite" id="PDA_v2.g30596.t1">
    <property type="protein sequence ID" value="PDA_v2.g30596.t1"/>
    <property type="gene ID" value="PDA_v2.g30596"/>
</dbReference>
<dbReference type="InterPro" id="IPR035910">
    <property type="entry name" value="RyR/IP3R_RIH_dom_sf"/>
</dbReference>
<feature type="domain" description="RIH" evidence="1">
    <location>
        <begin position="343"/>
        <end position="573"/>
    </location>
</feature>
<accession>A0A914QT67</accession>
<dbReference type="GO" id="GO:0042383">
    <property type="term" value="C:sarcolemma"/>
    <property type="evidence" value="ECO:0007669"/>
    <property type="project" value="TreeGrafter"/>
</dbReference>
<reference evidence="4" key="1">
    <citation type="submission" date="2022-11" db="UniProtKB">
        <authorList>
            <consortium name="WormBaseParasite"/>
        </authorList>
    </citation>
    <scope>IDENTIFICATION</scope>
</reference>
<evidence type="ECO:0000259" key="1">
    <source>
        <dbReference type="Pfam" id="PF01365"/>
    </source>
</evidence>
<name>A0A914QT67_9BILA</name>
<dbReference type="AlphaFoldDB" id="A0A914QT67"/>
<dbReference type="GO" id="GO:0014808">
    <property type="term" value="P:release of sequestered calcium ion into cytosol by sarcoplasmic reticulum"/>
    <property type="evidence" value="ECO:0007669"/>
    <property type="project" value="TreeGrafter"/>
</dbReference>
<dbReference type="PANTHER" id="PTHR46399:SF8">
    <property type="entry name" value="B30.2_SPRY DOMAIN-CONTAINING PROTEIN"/>
    <property type="match status" value="1"/>
</dbReference>
<organism evidence="3 4">
    <name type="scientific">Panagrolaimus davidi</name>
    <dbReference type="NCBI Taxonomy" id="227884"/>
    <lineage>
        <taxon>Eukaryota</taxon>
        <taxon>Metazoa</taxon>
        <taxon>Ecdysozoa</taxon>
        <taxon>Nematoda</taxon>
        <taxon>Chromadorea</taxon>
        <taxon>Rhabditida</taxon>
        <taxon>Tylenchina</taxon>
        <taxon>Panagrolaimomorpha</taxon>
        <taxon>Panagrolaimoidea</taxon>
        <taxon>Panagrolaimidae</taxon>
        <taxon>Panagrolaimus</taxon>
    </lineage>
</organism>
<dbReference type="GO" id="GO:0033017">
    <property type="term" value="C:sarcoplasmic reticulum membrane"/>
    <property type="evidence" value="ECO:0007669"/>
    <property type="project" value="TreeGrafter"/>
</dbReference>
<dbReference type="InterPro" id="IPR015925">
    <property type="entry name" value="Ryanodine_IP3_receptor"/>
</dbReference>
<sequence length="927" mass="105139">MEMKLLPPKINFEALKLHVMTAIRNTTDNAVMSCRDLIGGNNCNHFEPLLKLFDALLLIGLITDEDIIEVLKLIQPAAFDEKYLPGTTSKGLTDIELSEEVKIQLCNILDHMCDIQLRHRIESLVSFCEGFVADLQQDQCRRYMDIKQTDMPPAEAAKRTKEFRCPPKEQMFRLLNCKTKEDRTNMLMDDDVEYDQCPMSDVLQDQLRDYCGIIVEKLGCQSETSVTDKVVSADALIGIDPEEEPSWVDNFARLVISMPPEPAKIDLAYNKRGTENFRVMIVQTLRRWACESMIQSNELIRKMFKLLLRQYTGVKELMDGMKQTYVLHDRNRADVENFIVYLMQIRELLNVQFETCEEAILKRGLWQLMNNRIFFQHPDLMRLLCVHENVMSIMMNVLTAQQSAVSAAEHDGIIAEDGTVVQTNVRDASEMVVACSRFLCYFCRTSRTNQKAMFEHLSFLLDNATMLLARPSLRGSVPLDVAYSSFMDNNELALALKEEELDKVTVYLSRCGLQPNSELINKEYPDIGWDPVEGERYIDFLRFCVWINGENVEENANLVIRLLIRRPECLGVALKGEGQGLFAAFKEAIALSQDIRALEDGEDPQFLHSAVLKEHPKYKNLQLLIFQTLALLHYPSKEAEGEDYVDLGAAILDFYSSLVDLLAKCAPDPLTIQAGKGDSVRARAILRSLISLDDLGHILALRFTIPNLAQLNTVSDGNTLFRSASQRPAITIINTNESVSTNNNNNKKLKQFNKILLTNNISSSQPSSSCDSPNGSNVICQIIDTTKTFANIAAKMTEKRKITRKIGILKRQLGVETDDSADEADAEVEEDEYHSAMEDIESDKPWEPVYDENIFSLKRKRKVARLRYGGIFYTGPQPGLLPNHKQSVLLFLDRVYGIASQDMIFDLLEQSFLPDLRAATMMDSVCL</sequence>
<dbReference type="GO" id="GO:0006941">
    <property type="term" value="P:striated muscle contraction"/>
    <property type="evidence" value="ECO:0007669"/>
    <property type="project" value="TreeGrafter"/>
</dbReference>
<evidence type="ECO:0000313" key="3">
    <source>
        <dbReference type="Proteomes" id="UP000887578"/>
    </source>
</evidence>
<evidence type="ECO:0000259" key="2">
    <source>
        <dbReference type="Pfam" id="PF21119"/>
    </source>
</evidence>
<dbReference type="GO" id="GO:0030018">
    <property type="term" value="C:Z disc"/>
    <property type="evidence" value="ECO:0007669"/>
    <property type="project" value="TreeGrafter"/>
</dbReference>
<protein>
    <submittedName>
        <fullName evidence="4">RIH domain-containing protein</fullName>
    </submittedName>
</protein>
<dbReference type="Pfam" id="PF21119">
    <property type="entry name" value="RYDR_Jsol"/>
    <property type="match status" value="1"/>
</dbReference>
<dbReference type="GO" id="GO:0034704">
    <property type="term" value="C:calcium channel complex"/>
    <property type="evidence" value="ECO:0007669"/>
    <property type="project" value="TreeGrafter"/>
</dbReference>
<dbReference type="Pfam" id="PF01365">
    <property type="entry name" value="RYDR_ITPR"/>
    <property type="match status" value="1"/>
</dbReference>
<dbReference type="Proteomes" id="UP000887578">
    <property type="component" value="Unplaced"/>
</dbReference>
<dbReference type="SUPFAM" id="SSF100909">
    <property type="entry name" value="IP3 receptor type 1 binding core, domain 2"/>
    <property type="match status" value="1"/>
</dbReference>
<dbReference type="GO" id="GO:0005790">
    <property type="term" value="C:smooth endoplasmic reticulum"/>
    <property type="evidence" value="ECO:0007669"/>
    <property type="project" value="TreeGrafter"/>
</dbReference>
<evidence type="ECO:0000313" key="4">
    <source>
        <dbReference type="WBParaSite" id="PDA_v2.g30596.t1"/>
    </source>
</evidence>
<dbReference type="InterPro" id="IPR048581">
    <property type="entry name" value="RYDR_Jsol"/>
</dbReference>
<dbReference type="GO" id="GO:0005219">
    <property type="term" value="F:ryanodine-sensitive calcium-release channel activity"/>
    <property type="evidence" value="ECO:0007669"/>
    <property type="project" value="TreeGrafter"/>
</dbReference>
<dbReference type="PANTHER" id="PTHR46399">
    <property type="entry name" value="B30.2/SPRY DOMAIN-CONTAINING PROTEIN"/>
    <property type="match status" value="1"/>
</dbReference>
<proteinExistence type="predicted"/>
<feature type="domain" description="Ryanodine receptor junctional solenoid" evidence="2">
    <location>
        <begin position="2"/>
        <end position="309"/>
    </location>
</feature>
<dbReference type="InterPro" id="IPR000699">
    <property type="entry name" value="RIH_dom"/>
</dbReference>
<keyword evidence="3" id="KW-1185">Reference proteome</keyword>